<accession>A0A8X6TU33</accession>
<dbReference type="Proteomes" id="UP000887013">
    <property type="component" value="Unassembled WGS sequence"/>
</dbReference>
<name>A0A8X6TU33_NEPPI</name>
<protein>
    <submittedName>
        <fullName evidence="1">Uncharacterized protein</fullName>
    </submittedName>
</protein>
<sequence length="26" mass="2860">MDLLKTTCNKIDSANLAAKDILMVTH</sequence>
<organism evidence="1 2">
    <name type="scientific">Nephila pilipes</name>
    <name type="common">Giant wood spider</name>
    <name type="synonym">Nephila maculata</name>
    <dbReference type="NCBI Taxonomy" id="299642"/>
    <lineage>
        <taxon>Eukaryota</taxon>
        <taxon>Metazoa</taxon>
        <taxon>Ecdysozoa</taxon>
        <taxon>Arthropoda</taxon>
        <taxon>Chelicerata</taxon>
        <taxon>Arachnida</taxon>
        <taxon>Araneae</taxon>
        <taxon>Araneomorphae</taxon>
        <taxon>Entelegynae</taxon>
        <taxon>Araneoidea</taxon>
        <taxon>Nephilidae</taxon>
        <taxon>Nephila</taxon>
    </lineage>
</organism>
<evidence type="ECO:0000313" key="2">
    <source>
        <dbReference type="Proteomes" id="UP000887013"/>
    </source>
</evidence>
<dbReference type="AlphaFoldDB" id="A0A8X6TU33"/>
<keyword evidence="2" id="KW-1185">Reference proteome</keyword>
<gene>
    <name evidence="1" type="ORF">NPIL_45121</name>
</gene>
<proteinExistence type="predicted"/>
<dbReference type="EMBL" id="BMAW01110668">
    <property type="protein sequence ID" value="GFT44227.1"/>
    <property type="molecule type" value="Genomic_DNA"/>
</dbReference>
<reference evidence="1" key="1">
    <citation type="submission" date="2020-08" db="EMBL/GenBank/DDBJ databases">
        <title>Multicomponent nature underlies the extraordinary mechanical properties of spider dragline silk.</title>
        <authorList>
            <person name="Kono N."/>
            <person name="Nakamura H."/>
            <person name="Mori M."/>
            <person name="Yoshida Y."/>
            <person name="Ohtoshi R."/>
            <person name="Malay A.D."/>
            <person name="Moran D.A.P."/>
            <person name="Tomita M."/>
            <person name="Numata K."/>
            <person name="Arakawa K."/>
        </authorList>
    </citation>
    <scope>NUCLEOTIDE SEQUENCE</scope>
</reference>
<comment type="caution">
    <text evidence="1">The sequence shown here is derived from an EMBL/GenBank/DDBJ whole genome shotgun (WGS) entry which is preliminary data.</text>
</comment>
<feature type="non-terminal residue" evidence="1">
    <location>
        <position position="26"/>
    </location>
</feature>
<evidence type="ECO:0000313" key="1">
    <source>
        <dbReference type="EMBL" id="GFT44227.1"/>
    </source>
</evidence>